<comment type="caution">
    <text evidence="1">The sequence shown here is derived from an EMBL/GenBank/DDBJ whole genome shotgun (WGS) entry which is preliminary data.</text>
</comment>
<keyword evidence="2" id="KW-1185">Reference proteome</keyword>
<organism evidence="1 2">
    <name type="scientific">Xenoophorus captivus</name>
    <dbReference type="NCBI Taxonomy" id="1517983"/>
    <lineage>
        <taxon>Eukaryota</taxon>
        <taxon>Metazoa</taxon>
        <taxon>Chordata</taxon>
        <taxon>Craniata</taxon>
        <taxon>Vertebrata</taxon>
        <taxon>Euteleostomi</taxon>
        <taxon>Actinopterygii</taxon>
        <taxon>Neopterygii</taxon>
        <taxon>Teleostei</taxon>
        <taxon>Neoteleostei</taxon>
        <taxon>Acanthomorphata</taxon>
        <taxon>Ovalentaria</taxon>
        <taxon>Atherinomorphae</taxon>
        <taxon>Cyprinodontiformes</taxon>
        <taxon>Goodeidae</taxon>
        <taxon>Xenoophorus</taxon>
    </lineage>
</organism>
<protein>
    <submittedName>
        <fullName evidence="1">Uncharacterized protein</fullName>
    </submittedName>
</protein>
<evidence type="ECO:0000313" key="1">
    <source>
        <dbReference type="EMBL" id="MEQ2194216.1"/>
    </source>
</evidence>
<proteinExistence type="predicted"/>
<accession>A0ABV0QEH4</accession>
<sequence length="186" mass="20961">MACEKYQRVIFASMKLHNIKDSPSSPTRTKEPRVFYPHAASSVFHLSIAQTQKAKASNDMICKMERLLPIKQGRKGGKKTSNQTDTFWMIDISASFYYSCDVRPESQFVRNCGLTLWLMQQFDVVCLSACQPPGWKMHNHPPSQSLLTQPMCRMGVGGSTADMHGCLSDFDTLHLALPAFLISLQR</sequence>
<gene>
    <name evidence="1" type="ORF">XENOCAPTIV_025520</name>
</gene>
<evidence type="ECO:0000313" key="2">
    <source>
        <dbReference type="Proteomes" id="UP001434883"/>
    </source>
</evidence>
<name>A0ABV0QEH4_9TELE</name>
<dbReference type="Proteomes" id="UP001434883">
    <property type="component" value="Unassembled WGS sequence"/>
</dbReference>
<reference evidence="1 2" key="1">
    <citation type="submission" date="2021-06" db="EMBL/GenBank/DDBJ databases">
        <authorList>
            <person name="Palmer J.M."/>
        </authorList>
    </citation>
    <scope>NUCLEOTIDE SEQUENCE [LARGE SCALE GENOMIC DNA]</scope>
    <source>
        <strain evidence="1 2">XC_2019</strain>
        <tissue evidence="1">Muscle</tissue>
    </source>
</reference>
<dbReference type="EMBL" id="JAHRIN010009020">
    <property type="protein sequence ID" value="MEQ2194216.1"/>
    <property type="molecule type" value="Genomic_DNA"/>
</dbReference>